<sequence>MVLLVLGLIFVGDCNGDELKKHFYERSCPLAEEIVQNITWKHVATNSALPAKLLRMHFHDCFVRGCDGSVLVDSTANNTAEKAAIPNLSLAGFDVIDEIKTQLETTCPGKVSCADIVALAARDSVSFQFNKSMWEVLTGRRDGNISRASEALANIPSPSSNFTTLQQNFANKNLSIHDLVVLSGAHTIGVGHCNLFSNRLYNFTGKGDSDPSLNSTYAAFLKTKCKSLSDTTTTVPMDPGSGLTFDSHYYISLKQKEGLFQSDAALLTNHDASDYVDKLLANEEFFTKFGESIKRMGAIEVLTGNSGNIRTKCSVVN</sequence>
<dbReference type="EMBL" id="CM037151">
    <property type="protein sequence ID" value="KAH7844573.1"/>
    <property type="molecule type" value="Genomic_DNA"/>
</dbReference>
<name>A0ACB7XU34_9ERIC</name>
<evidence type="ECO:0000313" key="2">
    <source>
        <dbReference type="Proteomes" id="UP000828048"/>
    </source>
</evidence>
<dbReference type="Proteomes" id="UP000828048">
    <property type="component" value="Chromosome 1"/>
</dbReference>
<gene>
    <name evidence="1" type="ORF">Vadar_029569</name>
</gene>
<protein>
    <submittedName>
        <fullName evidence="1">Uncharacterized protein</fullName>
    </submittedName>
</protein>
<proteinExistence type="predicted"/>
<comment type="caution">
    <text evidence="1">The sequence shown here is derived from an EMBL/GenBank/DDBJ whole genome shotgun (WGS) entry which is preliminary data.</text>
</comment>
<evidence type="ECO:0000313" key="1">
    <source>
        <dbReference type="EMBL" id="KAH7844573.1"/>
    </source>
</evidence>
<reference evidence="1 2" key="1">
    <citation type="journal article" date="2021" name="Hortic Res">
        <title>High-quality reference genome and annotation aids understanding of berry development for evergreen blueberry (Vaccinium darrowii).</title>
        <authorList>
            <person name="Yu J."/>
            <person name="Hulse-Kemp A.M."/>
            <person name="Babiker E."/>
            <person name="Staton M."/>
        </authorList>
    </citation>
    <scope>NUCLEOTIDE SEQUENCE [LARGE SCALE GENOMIC DNA]</scope>
    <source>
        <strain evidence="2">cv. NJ 8807/NJ 8810</strain>
        <tissue evidence="1">Young leaf</tissue>
    </source>
</reference>
<organism evidence="1 2">
    <name type="scientific">Vaccinium darrowii</name>
    <dbReference type="NCBI Taxonomy" id="229202"/>
    <lineage>
        <taxon>Eukaryota</taxon>
        <taxon>Viridiplantae</taxon>
        <taxon>Streptophyta</taxon>
        <taxon>Embryophyta</taxon>
        <taxon>Tracheophyta</taxon>
        <taxon>Spermatophyta</taxon>
        <taxon>Magnoliopsida</taxon>
        <taxon>eudicotyledons</taxon>
        <taxon>Gunneridae</taxon>
        <taxon>Pentapetalae</taxon>
        <taxon>asterids</taxon>
        <taxon>Ericales</taxon>
        <taxon>Ericaceae</taxon>
        <taxon>Vaccinioideae</taxon>
        <taxon>Vaccinieae</taxon>
        <taxon>Vaccinium</taxon>
    </lineage>
</organism>
<keyword evidence="2" id="KW-1185">Reference proteome</keyword>
<accession>A0ACB7XU34</accession>